<dbReference type="AlphaFoldDB" id="A0A0A9FKR8"/>
<sequence length="56" mass="6295">MCMQTQGDAFLTSIAKFTSLHSVADMKQKNVDAMKAIISIAIEDGDYLQEAWEHVY</sequence>
<evidence type="ECO:0000313" key="1">
    <source>
        <dbReference type="EMBL" id="JAE13590.1"/>
    </source>
</evidence>
<dbReference type="EMBL" id="GBRH01184306">
    <property type="protein sequence ID" value="JAE13590.1"/>
    <property type="molecule type" value="Transcribed_RNA"/>
</dbReference>
<proteinExistence type="predicted"/>
<organism evidence="1">
    <name type="scientific">Arundo donax</name>
    <name type="common">Giant reed</name>
    <name type="synonym">Donax arundinaceus</name>
    <dbReference type="NCBI Taxonomy" id="35708"/>
    <lineage>
        <taxon>Eukaryota</taxon>
        <taxon>Viridiplantae</taxon>
        <taxon>Streptophyta</taxon>
        <taxon>Embryophyta</taxon>
        <taxon>Tracheophyta</taxon>
        <taxon>Spermatophyta</taxon>
        <taxon>Magnoliopsida</taxon>
        <taxon>Liliopsida</taxon>
        <taxon>Poales</taxon>
        <taxon>Poaceae</taxon>
        <taxon>PACMAD clade</taxon>
        <taxon>Arundinoideae</taxon>
        <taxon>Arundineae</taxon>
        <taxon>Arundo</taxon>
    </lineage>
</organism>
<accession>A0A0A9FKR8</accession>
<name>A0A0A9FKR8_ARUDO</name>
<reference evidence="1" key="2">
    <citation type="journal article" date="2015" name="Data Brief">
        <title>Shoot transcriptome of the giant reed, Arundo donax.</title>
        <authorList>
            <person name="Barrero R.A."/>
            <person name="Guerrero F.D."/>
            <person name="Moolhuijzen P."/>
            <person name="Goolsby J.A."/>
            <person name="Tidwell J."/>
            <person name="Bellgard S.E."/>
            <person name="Bellgard M.I."/>
        </authorList>
    </citation>
    <scope>NUCLEOTIDE SEQUENCE</scope>
    <source>
        <tissue evidence="1">Shoot tissue taken approximately 20 cm above the soil surface</tissue>
    </source>
</reference>
<protein>
    <submittedName>
        <fullName evidence="1">Uncharacterized protein</fullName>
    </submittedName>
</protein>
<reference evidence="1" key="1">
    <citation type="submission" date="2014-09" db="EMBL/GenBank/DDBJ databases">
        <authorList>
            <person name="Magalhaes I.L.F."/>
            <person name="Oliveira U."/>
            <person name="Santos F.R."/>
            <person name="Vidigal T.H.D.A."/>
            <person name="Brescovit A.D."/>
            <person name="Santos A.J."/>
        </authorList>
    </citation>
    <scope>NUCLEOTIDE SEQUENCE</scope>
    <source>
        <tissue evidence="1">Shoot tissue taken approximately 20 cm above the soil surface</tissue>
    </source>
</reference>